<name>A0A6C0C8Z2_9ZZZZ</name>
<organism evidence="1">
    <name type="scientific">viral metagenome</name>
    <dbReference type="NCBI Taxonomy" id="1070528"/>
    <lineage>
        <taxon>unclassified sequences</taxon>
        <taxon>metagenomes</taxon>
        <taxon>organismal metagenomes</taxon>
    </lineage>
</organism>
<accession>A0A6C0C8Z2</accession>
<dbReference type="AlphaFoldDB" id="A0A6C0C8Z2"/>
<dbReference type="EMBL" id="MN739359">
    <property type="protein sequence ID" value="QHT00793.1"/>
    <property type="molecule type" value="Genomic_DNA"/>
</dbReference>
<reference evidence="1" key="1">
    <citation type="journal article" date="2020" name="Nature">
        <title>Giant virus diversity and host interactions through global metagenomics.</title>
        <authorList>
            <person name="Schulz F."/>
            <person name="Roux S."/>
            <person name="Paez-Espino D."/>
            <person name="Jungbluth S."/>
            <person name="Walsh D.A."/>
            <person name="Denef V.J."/>
            <person name="McMahon K.D."/>
            <person name="Konstantinidis K.T."/>
            <person name="Eloe-Fadrosh E.A."/>
            <person name="Kyrpides N.C."/>
            <person name="Woyke T."/>
        </authorList>
    </citation>
    <scope>NUCLEOTIDE SEQUENCE</scope>
    <source>
        <strain evidence="1">GVMAG-M-3300020192-26</strain>
    </source>
</reference>
<sequence length="53" mass="5865">MTCKSPANTTLCSNIAFNIQDPLNMICKSNLCSNIAFNIQDPLNMICKSKSLR</sequence>
<protein>
    <submittedName>
        <fullName evidence="1">Uncharacterized protein</fullName>
    </submittedName>
</protein>
<proteinExistence type="predicted"/>
<evidence type="ECO:0000313" key="1">
    <source>
        <dbReference type="EMBL" id="QHT00793.1"/>
    </source>
</evidence>